<feature type="compositionally biased region" description="Polar residues" evidence="1">
    <location>
        <begin position="42"/>
        <end position="55"/>
    </location>
</feature>
<feature type="region of interest" description="Disordered" evidence="1">
    <location>
        <begin position="1"/>
        <end position="61"/>
    </location>
</feature>
<dbReference type="AlphaFoldDB" id="A0A699VX33"/>
<feature type="non-terminal residue" evidence="2">
    <location>
        <position position="1"/>
    </location>
</feature>
<evidence type="ECO:0000256" key="1">
    <source>
        <dbReference type="SAM" id="MobiDB-lite"/>
    </source>
</evidence>
<gene>
    <name evidence="2" type="ORF">Tci_909470</name>
</gene>
<organism evidence="2">
    <name type="scientific">Tanacetum cinerariifolium</name>
    <name type="common">Dalmatian daisy</name>
    <name type="synonym">Chrysanthemum cinerariifolium</name>
    <dbReference type="NCBI Taxonomy" id="118510"/>
    <lineage>
        <taxon>Eukaryota</taxon>
        <taxon>Viridiplantae</taxon>
        <taxon>Streptophyta</taxon>
        <taxon>Embryophyta</taxon>
        <taxon>Tracheophyta</taxon>
        <taxon>Spermatophyta</taxon>
        <taxon>Magnoliopsida</taxon>
        <taxon>eudicotyledons</taxon>
        <taxon>Gunneridae</taxon>
        <taxon>Pentapetalae</taxon>
        <taxon>asterids</taxon>
        <taxon>campanulids</taxon>
        <taxon>Asterales</taxon>
        <taxon>Asteraceae</taxon>
        <taxon>Asteroideae</taxon>
        <taxon>Anthemideae</taxon>
        <taxon>Anthemidinae</taxon>
        <taxon>Tanacetum</taxon>
    </lineage>
</organism>
<protein>
    <submittedName>
        <fullName evidence="2">Uncharacterized protein</fullName>
    </submittedName>
</protein>
<evidence type="ECO:0000313" key="2">
    <source>
        <dbReference type="EMBL" id="GFD37501.1"/>
    </source>
</evidence>
<sequence length="90" mass="10077">DEEGRDDEKESNEETREEERFDPISQTPKDSEDEGDGMESIFETTSQLNVPTPTSVAPLPITTPIMTSSTIVTTTPTSQPQIFQQQFRAK</sequence>
<feature type="region of interest" description="Disordered" evidence="1">
    <location>
        <begin position="71"/>
        <end position="90"/>
    </location>
</feature>
<feature type="compositionally biased region" description="Basic and acidic residues" evidence="1">
    <location>
        <begin position="1"/>
        <end position="22"/>
    </location>
</feature>
<dbReference type="EMBL" id="BKCJ011486869">
    <property type="protein sequence ID" value="GFD37501.1"/>
    <property type="molecule type" value="Genomic_DNA"/>
</dbReference>
<reference evidence="2" key="1">
    <citation type="journal article" date="2019" name="Sci. Rep.">
        <title>Draft genome of Tanacetum cinerariifolium, the natural source of mosquito coil.</title>
        <authorList>
            <person name="Yamashiro T."/>
            <person name="Shiraishi A."/>
            <person name="Satake H."/>
            <person name="Nakayama K."/>
        </authorList>
    </citation>
    <scope>NUCLEOTIDE SEQUENCE</scope>
</reference>
<feature type="compositionally biased region" description="Polar residues" evidence="1">
    <location>
        <begin position="79"/>
        <end position="90"/>
    </location>
</feature>
<proteinExistence type="predicted"/>
<accession>A0A699VX33</accession>
<name>A0A699VX33_TANCI</name>
<comment type="caution">
    <text evidence="2">The sequence shown here is derived from an EMBL/GenBank/DDBJ whole genome shotgun (WGS) entry which is preliminary data.</text>
</comment>